<reference evidence="3 4" key="1">
    <citation type="journal article" date="2021" name="Plant Biotechnol. J.">
        <title>Multi-omics assisted identification of the key and species-specific regulatory components of drought-tolerant mechanisms in Gossypium stocksii.</title>
        <authorList>
            <person name="Yu D."/>
            <person name="Ke L."/>
            <person name="Zhang D."/>
            <person name="Wu Y."/>
            <person name="Sun Y."/>
            <person name="Mei J."/>
            <person name="Sun J."/>
            <person name="Sun Y."/>
        </authorList>
    </citation>
    <scope>NUCLEOTIDE SEQUENCE [LARGE SCALE GENOMIC DNA]</scope>
    <source>
        <strain evidence="4">cv. E1</strain>
        <tissue evidence="3">Leaf</tissue>
    </source>
</reference>
<name>A0A9D3VMX0_9ROSI</name>
<comment type="caution">
    <text evidence="3">The sequence shown here is derived from an EMBL/GenBank/DDBJ whole genome shotgun (WGS) entry which is preliminary data.</text>
</comment>
<evidence type="ECO:0000259" key="2">
    <source>
        <dbReference type="PROSITE" id="PS50222"/>
    </source>
</evidence>
<dbReference type="GO" id="GO:0030003">
    <property type="term" value="P:intracellular monoatomic cation homeostasis"/>
    <property type="evidence" value="ECO:0007669"/>
    <property type="project" value="TreeGrafter"/>
</dbReference>
<dbReference type="InterPro" id="IPR018247">
    <property type="entry name" value="EF_Hand_1_Ca_BS"/>
</dbReference>
<dbReference type="PANTHER" id="PTHR14009">
    <property type="entry name" value="LEUCINE ZIPPER-EF-HAND CONTAINING TRANSMEMBRANE PROTEIN"/>
    <property type="match status" value="1"/>
</dbReference>
<dbReference type="InterPro" id="IPR044202">
    <property type="entry name" value="LETM1/MDM38-like"/>
</dbReference>
<dbReference type="PROSITE" id="PS00018">
    <property type="entry name" value="EF_HAND_1"/>
    <property type="match status" value="1"/>
</dbReference>
<protein>
    <recommendedName>
        <fullName evidence="2">EF-hand domain-containing protein</fullName>
    </recommendedName>
</protein>
<feature type="compositionally biased region" description="Acidic residues" evidence="1">
    <location>
        <begin position="1"/>
        <end position="13"/>
    </location>
</feature>
<dbReference type="PROSITE" id="PS50222">
    <property type="entry name" value="EF_HAND_2"/>
    <property type="match status" value="1"/>
</dbReference>
<evidence type="ECO:0000313" key="3">
    <source>
        <dbReference type="EMBL" id="KAH1089465.1"/>
    </source>
</evidence>
<dbReference type="OrthoDB" id="1720327at2759"/>
<dbReference type="Proteomes" id="UP000828251">
    <property type="component" value="Unassembled WGS sequence"/>
</dbReference>
<dbReference type="PANTHER" id="PTHR14009:SF31">
    <property type="entry name" value="MITOCHONDRIAL PROTON_CALCIUM EXCHANGER PROTEIN"/>
    <property type="match status" value="1"/>
</dbReference>
<evidence type="ECO:0000313" key="4">
    <source>
        <dbReference type="Proteomes" id="UP000828251"/>
    </source>
</evidence>
<proteinExistence type="predicted"/>
<feature type="domain" description="EF-hand" evidence="2">
    <location>
        <begin position="136"/>
        <end position="171"/>
    </location>
</feature>
<evidence type="ECO:0000256" key="1">
    <source>
        <dbReference type="SAM" id="MobiDB-lite"/>
    </source>
</evidence>
<sequence length="185" mass="21045">MQEDLIKEEEEKEKEELERMKESKAREANEQARARSLEKREHLCEISRALAVLASASSASCEREEFLGLVNKEIEFYNSMVEKKRPDGEKDVIKAYRAARKGIDHSSELSESDAVSSVLIEKVDAMLQSLDKEIDDADAKIGDNLRLLDRDRDGKITAEEVAAAAIYLKAGQRGCPRTHRQYFQR</sequence>
<keyword evidence="4" id="KW-1185">Reference proteome</keyword>
<dbReference type="InterPro" id="IPR002048">
    <property type="entry name" value="EF_hand_dom"/>
</dbReference>
<feature type="region of interest" description="Disordered" evidence="1">
    <location>
        <begin position="1"/>
        <end position="37"/>
    </location>
</feature>
<organism evidence="3 4">
    <name type="scientific">Gossypium stocksii</name>
    <dbReference type="NCBI Taxonomy" id="47602"/>
    <lineage>
        <taxon>Eukaryota</taxon>
        <taxon>Viridiplantae</taxon>
        <taxon>Streptophyta</taxon>
        <taxon>Embryophyta</taxon>
        <taxon>Tracheophyta</taxon>
        <taxon>Spermatophyta</taxon>
        <taxon>Magnoliopsida</taxon>
        <taxon>eudicotyledons</taxon>
        <taxon>Gunneridae</taxon>
        <taxon>Pentapetalae</taxon>
        <taxon>rosids</taxon>
        <taxon>malvids</taxon>
        <taxon>Malvales</taxon>
        <taxon>Malvaceae</taxon>
        <taxon>Malvoideae</taxon>
        <taxon>Gossypium</taxon>
    </lineage>
</organism>
<dbReference type="AlphaFoldDB" id="A0A9D3VMX0"/>
<accession>A0A9D3VMX0</accession>
<feature type="compositionally biased region" description="Basic and acidic residues" evidence="1">
    <location>
        <begin position="14"/>
        <end position="37"/>
    </location>
</feature>
<dbReference type="GO" id="GO:0005509">
    <property type="term" value="F:calcium ion binding"/>
    <property type="evidence" value="ECO:0007669"/>
    <property type="project" value="InterPro"/>
</dbReference>
<gene>
    <name evidence="3" type="ORF">J1N35_016722</name>
</gene>
<dbReference type="EMBL" id="JAIQCV010000006">
    <property type="protein sequence ID" value="KAH1089465.1"/>
    <property type="molecule type" value="Genomic_DNA"/>
</dbReference>
<dbReference type="GO" id="GO:0005743">
    <property type="term" value="C:mitochondrial inner membrane"/>
    <property type="evidence" value="ECO:0007669"/>
    <property type="project" value="InterPro"/>
</dbReference>